<dbReference type="SUPFAM" id="SSF81296">
    <property type="entry name" value="E set domains"/>
    <property type="match status" value="1"/>
</dbReference>
<dbReference type="Proteomes" id="UP000786811">
    <property type="component" value="Unassembled WGS sequence"/>
</dbReference>
<dbReference type="PANTHER" id="PTHR12976:SF0">
    <property type="entry name" value="RETINAL ROD RHODOPSIN-SENSITIVE CGMP 3',5'-CYCLIC PHOSPHODIESTERASE SUBUNIT DELTA"/>
    <property type="match status" value="1"/>
</dbReference>
<reference evidence="3" key="1">
    <citation type="submission" date="2021-04" db="EMBL/GenBank/DDBJ databases">
        <authorList>
            <person name="Chebbi M.A.C M."/>
        </authorList>
    </citation>
    <scope>NUCLEOTIDE SEQUENCE</scope>
</reference>
<evidence type="ECO:0000256" key="1">
    <source>
        <dbReference type="ARBA" id="ARBA00008102"/>
    </source>
</evidence>
<proteinExistence type="inferred from homology"/>
<dbReference type="InterPro" id="IPR014756">
    <property type="entry name" value="Ig_E-set"/>
</dbReference>
<gene>
    <name evidence="3" type="ORF">HICCMSTLAB_LOCUS1387</name>
</gene>
<comment type="similarity">
    <text evidence="1">Belongs to the PDE6D/unc-119 family.</text>
</comment>
<dbReference type="GO" id="GO:0005737">
    <property type="term" value="C:cytoplasm"/>
    <property type="evidence" value="ECO:0007669"/>
    <property type="project" value="TreeGrafter"/>
</dbReference>
<organism evidence="3 4">
    <name type="scientific">Cotesia congregata</name>
    <name type="common">Parasitoid wasp</name>
    <name type="synonym">Apanteles congregatus</name>
    <dbReference type="NCBI Taxonomy" id="51543"/>
    <lineage>
        <taxon>Eukaryota</taxon>
        <taxon>Metazoa</taxon>
        <taxon>Ecdysozoa</taxon>
        <taxon>Arthropoda</taxon>
        <taxon>Hexapoda</taxon>
        <taxon>Insecta</taxon>
        <taxon>Pterygota</taxon>
        <taxon>Neoptera</taxon>
        <taxon>Endopterygota</taxon>
        <taxon>Hymenoptera</taxon>
        <taxon>Apocrita</taxon>
        <taxon>Ichneumonoidea</taxon>
        <taxon>Braconidae</taxon>
        <taxon>Microgastrinae</taxon>
        <taxon>Cotesia</taxon>
    </lineage>
</organism>
<dbReference type="PANTHER" id="PTHR12976">
    <property type="entry name" value="RETINAL ROD RHODOPSIN-SENSITIVE CGMP 3',5'-CYCLIC PHOSPHODIESTERASE DELTA-SUBUNIT"/>
    <property type="match status" value="1"/>
</dbReference>
<dbReference type="InterPro" id="IPR008015">
    <property type="entry name" value="PDED_dom"/>
</dbReference>
<feature type="domain" description="GMP phosphodiesterase delta subunit" evidence="2">
    <location>
        <begin position="12"/>
        <end position="152"/>
    </location>
</feature>
<evidence type="ECO:0000313" key="3">
    <source>
        <dbReference type="EMBL" id="CAG5075233.1"/>
    </source>
</evidence>
<dbReference type="EMBL" id="CAJNRD030001116">
    <property type="protein sequence ID" value="CAG5075233.1"/>
    <property type="molecule type" value="Genomic_DNA"/>
</dbReference>
<accession>A0A8J2H5P3</accession>
<dbReference type="InterPro" id="IPR037036">
    <property type="entry name" value="PDED_dom_sf"/>
</dbReference>
<dbReference type="AlphaFoldDB" id="A0A8J2H5P3"/>
<protein>
    <submittedName>
        <fullName evidence="3">5'-cyclic phosphodiesterase subunit delta (Canis lupus familiaris)</fullName>
    </submittedName>
</protein>
<name>A0A8J2H5P3_COTCN</name>
<evidence type="ECO:0000259" key="2">
    <source>
        <dbReference type="Pfam" id="PF05351"/>
    </source>
</evidence>
<dbReference type="OrthoDB" id="10248777at2759"/>
<dbReference type="Gene3D" id="2.70.50.40">
    <property type="entry name" value="GMP phosphodiesterase, delta subunit"/>
    <property type="match status" value="1"/>
</dbReference>
<keyword evidence="4" id="KW-1185">Reference proteome</keyword>
<sequence>MDTPITTSLDSEKILSGFQINWVKVRDAETKKVLWQGNNDLSVSDEEHEAHIPIQIFKCNAVIREINFSSVENLENLRLEQRVLFKERCLEEWNFEFGFVMPGSINTWESIILAAPECQMMPASFLSGNLIIETKFLNEKLLIATSRIRLFYV</sequence>
<dbReference type="Pfam" id="PF05351">
    <property type="entry name" value="GMP_PDE_delta"/>
    <property type="match status" value="1"/>
</dbReference>
<evidence type="ECO:0000313" key="4">
    <source>
        <dbReference type="Proteomes" id="UP000786811"/>
    </source>
</evidence>
<comment type="caution">
    <text evidence="3">The sequence shown here is derived from an EMBL/GenBank/DDBJ whole genome shotgun (WGS) entry which is preliminary data.</text>
</comment>